<evidence type="ECO:0000313" key="1">
    <source>
        <dbReference type="EMBL" id="OTF73064.1"/>
    </source>
</evidence>
<dbReference type="AlphaFoldDB" id="A0A1Y3AZ35"/>
<sequence>VGVIDYSQEEFEHLDKEIRRTLAEYNVTRKASNMDRLYLSRTELGRGLQNIADKAEIIQLNLAQALDRNAKTKPIMEAERLLMSHLGK</sequence>
<comment type="caution">
    <text evidence="1">The sequence shown here is derived from an EMBL/GenBank/DDBJ whole genome shotgun (WGS) entry which is preliminary data.</text>
</comment>
<proteinExistence type="predicted"/>
<protein>
    <submittedName>
        <fullName evidence="1">Uncharacterized protein</fullName>
    </submittedName>
</protein>
<keyword evidence="2" id="KW-1185">Reference proteome</keyword>
<accession>A0A1Y3AZ35</accession>
<name>A0A1Y3AZ35_EURMA</name>
<dbReference type="Proteomes" id="UP000194236">
    <property type="component" value="Unassembled WGS sequence"/>
</dbReference>
<organism evidence="1 2">
    <name type="scientific">Euroglyphus maynei</name>
    <name type="common">Mayne's house dust mite</name>
    <dbReference type="NCBI Taxonomy" id="6958"/>
    <lineage>
        <taxon>Eukaryota</taxon>
        <taxon>Metazoa</taxon>
        <taxon>Ecdysozoa</taxon>
        <taxon>Arthropoda</taxon>
        <taxon>Chelicerata</taxon>
        <taxon>Arachnida</taxon>
        <taxon>Acari</taxon>
        <taxon>Acariformes</taxon>
        <taxon>Sarcoptiformes</taxon>
        <taxon>Astigmata</taxon>
        <taxon>Psoroptidia</taxon>
        <taxon>Analgoidea</taxon>
        <taxon>Pyroglyphidae</taxon>
        <taxon>Pyroglyphinae</taxon>
        <taxon>Euroglyphus</taxon>
    </lineage>
</organism>
<reference evidence="1 2" key="1">
    <citation type="submission" date="2017-03" db="EMBL/GenBank/DDBJ databases">
        <title>Genome Survey of Euroglyphus maynei.</title>
        <authorList>
            <person name="Arlian L.G."/>
            <person name="Morgan M.S."/>
            <person name="Rider S.D."/>
        </authorList>
    </citation>
    <scope>NUCLEOTIDE SEQUENCE [LARGE SCALE GENOMIC DNA]</scope>
    <source>
        <strain evidence="1">Arlian Lab</strain>
        <tissue evidence="1">Whole body</tissue>
    </source>
</reference>
<dbReference type="OrthoDB" id="6510183at2759"/>
<gene>
    <name evidence="1" type="ORF">BLA29_013835</name>
</gene>
<feature type="non-terminal residue" evidence="1">
    <location>
        <position position="1"/>
    </location>
</feature>
<dbReference type="EMBL" id="MUJZ01053322">
    <property type="protein sequence ID" value="OTF73064.1"/>
    <property type="molecule type" value="Genomic_DNA"/>
</dbReference>
<evidence type="ECO:0000313" key="2">
    <source>
        <dbReference type="Proteomes" id="UP000194236"/>
    </source>
</evidence>